<feature type="region of interest" description="Disordered" evidence="1">
    <location>
        <begin position="99"/>
        <end position="118"/>
    </location>
</feature>
<protein>
    <recommendedName>
        <fullName evidence="3">Zinc finger/thioredoxin putative domain-containing protein</fullName>
    </recommendedName>
</protein>
<keyword evidence="2" id="KW-1133">Transmembrane helix</keyword>
<dbReference type="OrthoDB" id="7159357at2"/>
<proteinExistence type="predicted"/>
<evidence type="ECO:0000259" key="3">
    <source>
        <dbReference type="Pfam" id="PF13717"/>
    </source>
</evidence>
<reference evidence="4 5" key="1">
    <citation type="submission" date="2017-09" db="EMBL/GenBank/DDBJ databases">
        <title>Sphingomonas panjinensis sp.nov., isolated from oil-contaminated soil.</title>
        <authorList>
            <person name="Wang L."/>
            <person name="Chen L."/>
        </authorList>
    </citation>
    <scope>NUCLEOTIDE SEQUENCE [LARGE SCALE GENOMIC DNA]</scope>
    <source>
        <strain evidence="4 5">FW-11</strain>
    </source>
</reference>
<accession>A0A2T5G2J9</accession>
<feature type="domain" description="Zinc finger/thioredoxin putative" evidence="3">
    <location>
        <begin position="1"/>
        <end position="36"/>
    </location>
</feature>
<feature type="transmembrane region" description="Helical" evidence="2">
    <location>
        <begin position="131"/>
        <end position="155"/>
    </location>
</feature>
<evidence type="ECO:0000313" key="4">
    <source>
        <dbReference type="EMBL" id="PTQ13331.1"/>
    </source>
</evidence>
<dbReference type="Proteomes" id="UP000244162">
    <property type="component" value="Unassembled WGS sequence"/>
</dbReference>
<evidence type="ECO:0000256" key="1">
    <source>
        <dbReference type="SAM" id="MobiDB-lite"/>
    </source>
</evidence>
<feature type="compositionally biased region" description="Low complexity" evidence="1">
    <location>
        <begin position="104"/>
        <end position="115"/>
    </location>
</feature>
<organism evidence="4 5">
    <name type="scientific">Sphingomonas oleivorans</name>
    <dbReference type="NCBI Taxonomy" id="1735121"/>
    <lineage>
        <taxon>Bacteria</taxon>
        <taxon>Pseudomonadati</taxon>
        <taxon>Pseudomonadota</taxon>
        <taxon>Alphaproteobacteria</taxon>
        <taxon>Sphingomonadales</taxon>
        <taxon>Sphingomonadaceae</taxon>
        <taxon>Sphingomonas</taxon>
    </lineage>
</organism>
<comment type="caution">
    <text evidence="4">The sequence shown here is derived from an EMBL/GenBank/DDBJ whole genome shotgun (WGS) entry which is preliminary data.</text>
</comment>
<keyword evidence="2" id="KW-0812">Transmembrane</keyword>
<gene>
    <name evidence="4" type="ORF">CLG96_04325</name>
</gene>
<dbReference type="RefSeq" id="WP_107966566.1">
    <property type="nucleotide sequence ID" value="NZ_NWBU01000004.1"/>
</dbReference>
<name>A0A2T5G2J9_9SPHN</name>
<dbReference type="AlphaFoldDB" id="A0A2T5G2J9"/>
<dbReference type="NCBIfam" id="TIGR02098">
    <property type="entry name" value="MJ0042_CXXC"/>
    <property type="match status" value="1"/>
</dbReference>
<keyword evidence="5" id="KW-1185">Reference proteome</keyword>
<feature type="compositionally biased region" description="Low complexity" evidence="1">
    <location>
        <begin position="47"/>
        <end position="65"/>
    </location>
</feature>
<dbReference type="EMBL" id="NWBU01000004">
    <property type="protein sequence ID" value="PTQ13331.1"/>
    <property type="molecule type" value="Genomic_DNA"/>
</dbReference>
<dbReference type="Pfam" id="PF13717">
    <property type="entry name" value="Zn_ribbon_4"/>
    <property type="match status" value="1"/>
</dbReference>
<dbReference type="InterPro" id="IPR011723">
    <property type="entry name" value="Znf/thioredoxin_put"/>
</dbReference>
<evidence type="ECO:0000313" key="5">
    <source>
        <dbReference type="Proteomes" id="UP000244162"/>
    </source>
</evidence>
<sequence length="267" mass="27937">MILTCPACQTSYEIPDTALGPNGRQVRCAACGHSWFAAPSDLAPELAEPAEEAMPPAAEAVSPAPELEPEPEREPEFSQMAAPLPAAAVSRPVRIAEPPAEEGAQATADPDAFDPFAHEAPFRPRRRLRGLWIALAIVTAAVALGVAAAIATLGYDEVAARLGLAMRPVPLAIEIVREPDWGAIGGEGGDALAAVSGRVVNRTDSAQRVPDIRAELRDAQGRIVYSWTIVRPVRLLPAGSSAEFDSAAVDVPRTARSISASFVGAAN</sequence>
<evidence type="ECO:0000256" key="2">
    <source>
        <dbReference type="SAM" id="Phobius"/>
    </source>
</evidence>
<keyword evidence="2" id="KW-0472">Membrane</keyword>
<feature type="region of interest" description="Disordered" evidence="1">
    <location>
        <begin position="47"/>
        <end position="78"/>
    </location>
</feature>